<accession>A0A940SF90</accession>
<evidence type="ECO:0008006" key="4">
    <source>
        <dbReference type="Google" id="ProtNLM"/>
    </source>
</evidence>
<keyword evidence="3" id="KW-1185">Reference proteome</keyword>
<evidence type="ECO:0000313" key="2">
    <source>
        <dbReference type="EMBL" id="MBP0723722.1"/>
    </source>
</evidence>
<keyword evidence="1" id="KW-1133">Transmembrane helix</keyword>
<evidence type="ECO:0000313" key="3">
    <source>
        <dbReference type="Proteomes" id="UP000682134"/>
    </source>
</evidence>
<reference evidence="2" key="1">
    <citation type="submission" date="2021-04" db="EMBL/GenBank/DDBJ databases">
        <title>Genome seq and assembly of Bacillus sp.</title>
        <authorList>
            <person name="Chhetri G."/>
        </authorList>
    </citation>
    <scope>NUCLEOTIDE SEQUENCE</scope>
    <source>
        <strain evidence="2">RG28</strain>
    </source>
</reference>
<protein>
    <recommendedName>
        <fullName evidence="4">DUF3953 domain-containing protein</fullName>
    </recommendedName>
</protein>
<dbReference type="EMBL" id="JAGIYQ010000001">
    <property type="protein sequence ID" value="MBP0723722.1"/>
    <property type="molecule type" value="Genomic_DNA"/>
</dbReference>
<dbReference type="RefSeq" id="WP_209401400.1">
    <property type="nucleotide sequence ID" value="NZ_JAGIYQ010000001.1"/>
</dbReference>
<proteinExistence type="predicted"/>
<dbReference type="Proteomes" id="UP000682134">
    <property type="component" value="Unassembled WGS sequence"/>
</dbReference>
<organism evidence="2 3">
    <name type="scientific">Gottfriedia endophytica</name>
    <dbReference type="NCBI Taxonomy" id="2820819"/>
    <lineage>
        <taxon>Bacteria</taxon>
        <taxon>Bacillati</taxon>
        <taxon>Bacillota</taxon>
        <taxon>Bacilli</taxon>
        <taxon>Bacillales</taxon>
        <taxon>Bacillaceae</taxon>
        <taxon>Gottfriedia</taxon>
    </lineage>
</organism>
<feature type="transmembrane region" description="Helical" evidence="1">
    <location>
        <begin position="34"/>
        <end position="52"/>
    </location>
</feature>
<sequence>MFDLLRKMFAIIGLGLTLYYYFSGKNYHFMSNPLIQLCIWLMFLMTGLSELIKKRTNMALCYFSVLGIVLIVEVISSIR</sequence>
<name>A0A940SF90_9BACI</name>
<dbReference type="AlphaFoldDB" id="A0A940SF90"/>
<feature type="transmembrane region" description="Helical" evidence="1">
    <location>
        <begin position="59"/>
        <end position="78"/>
    </location>
</feature>
<comment type="caution">
    <text evidence="2">The sequence shown here is derived from an EMBL/GenBank/DDBJ whole genome shotgun (WGS) entry which is preliminary data.</text>
</comment>
<evidence type="ECO:0000256" key="1">
    <source>
        <dbReference type="SAM" id="Phobius"/>
    </source>
</evidence>
<gene>
    <name evidence="2" type="ORF">J5Y03_00820</name>
</gene>
<keyword evidence="1" id="KW-0812">Transmembrane</keyword>
<keyword evidence="1" id="KW-0472">Membrane</keyword>
<feature type="transmembrane region" description="Helical" evidence="1">
    <location>
        <begin position="5"/>
        <end position="22"/>
    </location>
</feature>